<dbReference type="GO" id="GO:0042834">
    <property type="term" value="F:peptidoglycan binding"/>
    <property type="evidence" value="ECO:0007669"/>
    <property type="project" value="InterPro"/>
</dbReference>
<dbReference type="Gene3D" id="3.30.70.1070">
    <property type="entry name" value="Sporulation related repeat"/>
    <property type="match status" value="1"/>
</dbReference>
<keyword evidence="2" id="KW-0472">Membrane</keyword>
<sequence length="652" mass="75212">MTENTHSFVEYKIQDIFYQFYTSGKTGVIKVFFPMNIVKTVYFSDGNIVFATSNSEKDKLTNILIKNKKITKEQLNMALKQMDKSISLGRNLVNMGLITHKELVWAVKIQVLSIVYSILVLKEGEYSVTEGVLPEGIIKLPFNTLKILFDSFLLFKDKDWISEKISPDMVFIKTDFFEEYKEKILTDPNFEKIYNLIDGKRTVGEITQMVDIEDFRVYKLFYALKFLKFIEEKVDEEVPFEPVLEENNVYEIKGDDTENIKMVEELVGEEEEKEDDIAIEFEGVTSEHSAFEEDLNESNQMDSIVLDESDFQEENEEYEKSGEEFEEGNETIAQDKKEYIETLQKQLEDESSIVEEIEQDNFKLEFEKDEENEEEKTIPSSSPYETAKQEIQSNFDGKGMIESNEDSFVVEEEYVSGNGKGIGMYVAVILILFIAALGYLGYNFYKESKIKSKRGYSKPKKTVKIVSSSKDITTEDITVDKIEEKLNENGVTNKEGTTVKNKTENNIKSGSENVNAIEATVTYEAKPVYEEQKTTSSQSTIESDIQNDKYDEFTLNSKTILLENPEAFTIQLELACKSETLDKAIELLPEKDRIFFIPTTFRGNSCFIVCYGIYDTKDEAKVAMETLDKEFFQDNTPLIRKAKKFKKYFSKF</sequence>
<reference evidence="4 5" key="1">
    <citation type="journal article" date="2012" name="Extremophiles">
        <title>Thermotomaculum hydrothermale gen. nov., sp. nov., a novel heterotrophic thermophile within the phylum Acidobacteria from a deep-sea hydrothermal vent chimney in the Southern Okinawa Trough.</title>
        <authorList>
            <person name="Izumi H."/>
            <person name="Nunoura T."/>
            <person name="Miyazaki M."/>
            <person name="Mino S."/>
            <person name="Toki T."/>
            <person name="Takai K."/>
            <person name="Sako Y."/>
            <person name="Sawabe T."/>
            <person name="Nakagawa S."/>
        </authorList>
    </citation>
    <scope>NUCLEOTIDE SEQUENCE [LARGE SCALE GENOMIC DNA]</scope>
    <source>
        <strain evidence="4 5">AC55</strain>
    </source>
</reference>
<gene>
    <name evidence="4" type="ORF">TTHT_0930</name>
</gene>
<dbReference type="KEGG" id="thyd:TTHT_0930"/>
<evidence type="ECO:0000259" key="3">
    <source>
        <dbReference type="Pfam" id="PF14332"/>
    </source>
</evidence>
<name>A0A7R6SYC3_9BACT</name>
<evidence type="ECO:0000313" key="5">
    <source>
        <dbReference type="Proteomes" id="UP000595564"/>
    </source>
</evidence>
<dbReference type="EMBL" id="AP017470">
    <property type="protein sequence ID" value="BBB32485.1"/>
    <property type="molecule type" value="Genomic_DNA"/>
</dbReference>
<proteinExistence type="predicted"/>
<dbReference type="InterPro" id="IPR036680">
    <property type="entry name" value="SPOR-like_sf"/>
</dbReference>
<feature type="transmembrane region" description="Helical" evidence="2">
    <location>
        <begin position="422"/>
        <end position="445"/>
    </location>
</feature>
<evidence type="ECO:0000256" key="2">
    <source>
        <dbReference type="SAM" id="Phobius"/>
    </source>
</evidence>
<dbReference type="InterPro" id="IPR025497">
    <property type="entry name" value="PatA-like_N"/>
</dbReference>
<accession>A0A7R6SYC3</accession>
<feature type="region of interest" description="Disordered" evidence="1">
    <location>
        <begin position="367"/>
        <end position="388"/>
    </location>
</feature>
<dbReference type="SUPFAM" id="SSF160246">
    <property type="entry name" value="EspE N-terminal domain-like"/>
    <property type="match status" value="1"/>
</dbReference>
<feature type="domain" description="PatA-like N-terminal" evidence="3">
    <location>
        <begin position="9"/>
        <end position="142"/>
    </location>
</feature>
<evidence type="ECO:0000256" key="1">
    <source>
        <dbReference type="SAM" id="MobiDB-lite"/>
    </source>
</evidence>
<protein>
    <recommendedName>
        <fullName evidence="3">PatA-like N-terminal domain-containing protein</fullName>
    </recommendedName>
</protein>
<dbReference type="RefSeq" id="WP_201328836.1">
    <property type="nucleotide sequence ID" value="NZ_AP017470.1"/>
</dbReference>
<keyword evidence="2" id="KW-1133">Transmembrane helix</keyword>
<dbReference type="Pfam" id="PF14332">
    <property type="entry name" value="DUF4388"/>
    <property type="match status" value="1"/>
</dbReference>
<keyword evidence="5" id="KW-1185">Reference proteome</keyword>
<dbReference type="InterPro" id="IPR037257">
    <property type="entry name" value="T2SS_E_N_sf"/>
</dbReference>
<dbReference type="Proteomes" id="UP000595564">
    <property type="component" value="Chromosome"/>
</dbReference>
<evidence type="ECO:0000313" key="4">
    <source>
        <dbReference type="EMBL" id="BBB32485.1"/>
    </source>
</evidence>
<dbReference type="AlphaFoldDB" id="A0A7R6SYC3"/>
<keyword evidence="2" id="KW-0812">Transmembrane</keyword>
<organism evidence="4 5">
    <name type="scientific">Thermotomaculum hydrothermale</name>
    <dbReference type="NCBI Taxonomy" id="981385"/>
    <lineage>
        <taxon>Bacteria</taxon>
        <taxon>Pseudomonadati</taxon>
        <taxon>Acidobacteriota</taxon>
        <taxon>Holophagae</taxon>
        <taxon>Thermotomaculales</taxon>
        <taxon>Thermotomaculaceae</taxon>
        <taxon>Thermotomaculum</taxon>
    </lineage>
</organism>
<feature type="compositionally biased region" description="Polar residues" evidence="1">
    <location>
        <begin position="378"/>
        <end position="388"/>
    </location>
</feature>